<dbReference type="PROSITE" id="PS51898">
    <property type="entry name" value="TYR_RECOMBINASE"/>
    <property type="match status" value="1"/>
</dbReference>
<feature type="domain" description="Tyr recombinase" evidence="2">
    <location>
        <begin position="24"/>
        <end position="232"/>
    </location>
</feature>
<dbReference type="RefSeq" id="WP_211609227.1">
    <property type="nucleotide sequence ID" value="NZ_FODV01000015.1"/>
</dbReference>
<dbReference type="GO" id="GO:0015074">
    <property type="term" value="P:DNA integration"/>
    <property type="evidence" value="ECO:0007669"/>
    <property type="project" value="InterPro"/>
</dbReference>
<evidence type="ECO:0000259" key="2">
    <source>
        <dbReference type="PROSITE" id="PS51898"/>
    </source>
</evidence>
<proteinExistence type="predicted"/>
<evidence type="ECO:0000313" key="4">
    <source>
        <dbReference type="Proteomes" id="UP000199126"/>
    </source>
</evidence>
<name>A0A1H8VBK2_9EURY</name>
<reference evidence="4" key="1">
    <citation type="submission" date="2016-10" db="EMBL/GenBank/DDBJ databases">
        <authorList>
            <person name="Varghese N."/>
            <person name="Submissions S."/>
        </authorList>
    </citation>
    <scope>NUCLEOTIDE SEQUENCE [LARGE SCALE GENOMIC DNA]</scope>
    <source>
        <strain evidence="4">CGMCC 1.10121</strain>
    </source>
</reference>
<dbReference type="OrthoDB" id="142231at2157"/>
<dbReference type="CDD" id="cd00397">
    <property type="entry name" value="DNA_BRE_C"/>
    <property type="match status" value="1"/>
</dbReference>
<dbReference type="Proteomes" id="UP000199126">
    <property type="component" value="Unassembled WGS sequence"/>
</dbReference>
<accession>A0A1H8VBK2</accession>
<organism evidence="3 4">
    <name type="scientific">Halogranum amylolyticum</name>
    <dbReference type="NCBI Taxonomy" id="660520"/>
    <lineage>
        <taxon>Archaea</taxon>
        <taxon>Methanobacteriati</taxon>
        <taxon>Methanobacteriota</taxon>
        <taxon>Stenosarchaea group</taxon>
        <taxon>Halobacteria</taxon>
        <taxon>Halobacteriales</taxon>
        <taxon>Haloferacaceae</taxon>
    </lineage>
</organism>
<protein>
    <submittedName>
        <fullName evidence="3">Phage integrase family protein</fullName>
    </submittedName>
</protein>
<keyword evidence="4" id="KW-1185">Reference proteome</keyword>
<dbReference type="SUPFAM" id="SSF56349">
    <property type="entry name" value="DNA breaking-rejoining enzymes"/>
    <property type="match status" value="1"/>
</dbReference>
<dbReference type="GO" id="GO:0003677">
    <property type="term" value="F:DNA binding"/>
    <property type="evidence" value="ECO:0007669"/>
    <property type="project" value="InterPro"/>
</dbReference>
<dbReference type="InterPro" id="IPR002104">
    <property type="entry name" value="Integrase_catalytic"/>
</dbReference>
<evidence type="ECO:0000256" key="1">
    <source>
        <dbReference type="ARBA" id="ARBA00023172"/>
    </source>
</evidence>
<keyword evidence="1" id="KW-0233">DNA recombination</keyword>
<dbReference type="Gene3D" id="1.10.443.10">
    <property type="entry name" value="Intergrase catalytic core"/>
    <property type="match status" value="1"/>
</dbReference>
<evidence type="ECO:0000313" key="3">
    <source>
        <dbReference type="EMBL" id="SEP12842.1"/>
    </source>
</evidence>
<dbReference type="GO" id="GO:0006310">
    <property type="term" value="P:DNA recombination"/>
    <property type="evidence" value="ECO:0007669"/>
    <property type="project" value="UniProtKB-KW"/>
</dbReference>
<dbReference type="EMBL" id="FODV01000015">
    <property type="protein sequence ID" value="SEP12842.1"/>
    <property type="molecule type" value="Genomic_DNA"/>
</dbReference>
<dbReference type="InterPro" id="IPR055775">
    <property type="entry name" value="DUF7351"/>
</dbReference>
<dbReference type="InterPro" id="IPR011010">
    <property type="entry name" value="DNA_brk_join_enz"/>
</dbReference>
<dbReference type="InterPro" id="IPR013762">
    <property type="entry name" value="Integrase-like_cat_sf"/>
</dbReference>
<dbReference type="Pfam" id="PF24042">
    <property type="entry name" value="DUF7351"/>
    <property type="match status" value="1"/>
</dbReference>
<dbReference type="AlphaFoldDB" id="A0A1H8VBK2"/>
<gene>
    <name evidence="3" type="ORF">SAMN04487948_11570</name>
</gene>
<sequence length="329" mass="37825">MSHHNQPATEWANRHRRALTTRHTHEDVLTDRQFELLLEACLTLPAPHDFEARFICLIAGRLGLRAGEIAHFQTAWVNWNRRTIRIPQHEPCRCGYCRRQARQETTHNDDLSIEDAVASRWHPKTVASARLIPFDLSLRLELCIERFANRYDAFPRSRSTINRRVEAAASAANLPGRVYPHCLRATAASYLKHRIMSAVEGVCPDCTGTMSVTPQVCGDHHVEPGRRCESCDTIFEVQFTIVCDVCQLMYGVPSNRCLLTEPRMLVFLEDHDYDPWYDWILIELEVVERQTTLSEDPFELEMVLEVDGDRLVVTLDEKGAVTTLHRVPR</sequence>